<evidence type="ECO:0000256" key="2">
    <source>
        <dbReference type="ARBA" id="ARBA00022485"/>
    </source>
</evidence>
<dbReference type="RefSeq" id="WP_199383072.1">
    <property type="nucleotide sequence ID" value="NZ_JAEMHM010000004.1"/>
</dbReference>
<name>A0A8J7IMU2_9BACT</name>
<dbReference type="PANTHER" id="PTHR11228:SF7">
    <property type="entry name" value="PQQA PEPTIDE CYCLASE"/>
    <property type="match status" value="1"/>
</dbReference>
<dbReference type="InterPro" id="IPR013785">
    <property type="entry name" value="Aldolase_TIM"/>
</dbReference>
<dbReference type="SFLD" id="SFLDG01067">
    <property type="entry name" value="SPASM/twitch_domain_containing"/>
    <property type="match status" value="1"/>
</dbReference>
<keyword evidence="4" id="KW-0479">Metal-binding</keyword>
<evidence type="ECO:0000256" key="5">
    <source>
        <dbReference type="ARBA" id="ARBA00023004"/>
    </source>
</evidence>
<keyword evidence="6" id="KW-0411">Iron-sulfur</keyword>
<proteinExistence type="predicted"/>
<keyword evidence="2" id="KW-0004">4Fe-4S</keyword>
<keyword evidence="9" id="KW-1185">Reference proteome</keyword>
<evidence type="ECO:0000256" key="1">
    <source>
        <dbReference type="ARBA" id="ARBA00001966"/>
    </source>
</evidence>
<dbReference type="InterPro" id="IPR058240">
    <property type="entry name" value="rSAM_sf"/>
</dbReference>
<evidence type="ECO:0000256" key="6">
    <source>
        <dbReference type="ARBA" id="ARBA00023014"/>
    </source>
</evidence>
<dbReference type="CDD" id="cd01335">
    <property type="entry name" value="Radical_SAM"/>
    <property type="match status" value="1"/>
</dbReference>
<protein>
    <submittedName>
        <fullName evidence="8">Radical SAM protein</fullName>
    </submittedName>
</protein>
<dbReference type="EMBL" id="JAEMHM010000004">
    <property type="protein sequence ID" value="MBJ6724233.1"/>
    <property type="molecule type" value="Genomic_DNA"/>
</dbReference>
<organism evidence="8 9">
    <name type="scientific">Geomesophilobacter sediminis</name>
    <dbReference type="NCBI Taxonomy" id="2798584"/>
    <lineage>
        <taxon>Bacteria</taxon>
        <taxon>Pseudomonadati</taxon>
        <taxon>Thermodesulfobacteriota</taxon>
        <taxon>Desulfuromonadia</taxon>
        <taxon>Geobacterales</taxon>
        <taxon>Geobacteraceae</taxon>
        <taxon>Geomesophilobacter</taxon>
    </lineage>
</organism>
<evidence type="ECO:0000259" key="7">
    <source>
        <dbReference type="PROSITE" id="PS51918"/>
    </source>
</evidence>
<comment type="caution">
    <text evidence="8">The sequence shown here is derived from an EMBL/GenBank/DDBJ whole genome shotgun (WGS) entry which is preliminary data.</text>
</comment>
<evidence type="ECO:0000256" key="4">
    <source>
        <dbReference type="ARBA" id="ARBA00022723"/>
    </source>
</evidence>
<dbReference type="PIRSF" id="PIRSF037420">
    <property type="entry name" value="PQQ_syn_pqqE"/>
    <property type="match status" value="1"/>
</dbReference>
<feature type="domain" description="Radical SAM core" evidence="7">
    <location>
        <begin position="50"/>
        <end position="251"/>
    </location>
</feature>
<dbReference type="PROSITE" id="PS51918">
    <property type="entry name" value="RADICAL_SAM"/>
    <property type="match status" value="1"/>
</dbReference>
<gene>
    <name evidence="8" type="ORF">JFN93_05910</name>
</gene>
<dbReference type="SUPFAM" id="SSF102114">
    <property type="entry name" value="Radical SAM enzymes"/>
    <property type="match status" value="1"/>
</dbReference>
<dbReference type="GO" id="GO:0046872">
    <property type="term" value="F:metal ion binding"/>
    <property type="evidence" value="ECO:0007669"/>
    <property type="project" value="UniProtKB-KW"/>
</dbReference>
<evidence type="ECO:0000313" key="9">
    <source>
        <dbReference type="Proteomes" id="UP000636888"/>
    </source>
</evidence>
<dbReference type="InterPro" id="IPR023885">
    <property type="entry name" value="4Fe4S-binding_SPASM_dom"/>
</dbReference>
<dbReference type="InterPro" id="IPR007197">
    <property type="entry name" value="rSAM"/>
</dbReference>
<evidence type="ECO:0000313" key="8">
    <source>
        <dbReference type="EMBL" id="MBJ6724233.1"/>
    </source>
</evidence>
<dbReference type="Proteomes" id="UP000636888">
    <property type="component" value="Unassembled WGS sequence"/>
</dbReference>
<keyword evidence="5" id="KW-0408">Iron</keyword>
<dbReference type="InterPro" id="IPR017200">
    <property type="entry name" value="PqqE-like"/>
</dbReference>
<dbReference type="NCBIfam" id="TIGR04085">
    <property type="entry name" value="rSAM_more_4Fe4S"/>
    <property type="match status" value="1"/>
</dbReference>
<dbReference type="Gene3D" id="3.20.20.70">
    <property type="entry name" value="Aldolase class I"/>
    <property type="match status" value="1"/>
</dbReference>
<dbReference type="Pfam" id="PF04055">
    <property type="entry name" value="Radical_SAM"/>
    <property type="match status" value="1"/>
</dbReference>
<dbReference type="GO" id="GO:0051539">
    <property type="term" value="F:4 iron, 4 sulfur cluster binding"/>
    <property type="evidence" value="ECO:0007669"/>
    <property type="project" value="UniProtKB-KW"/>
</dbReference>
<dbReference type="PANTHER" id="PTHR11228">
    <property type="entry name" value="RADICAL SAM DOMAIN PROTEIN"/>
    <property type="match status" value="1"/>
</dbReference>
<reference evidence="8" key="1">
    <citation type="submission" date="2020-12" db="EMBL/GenBank/DDBJ databases">
        <title>Geomonas sp. Red875, isolated from river sediment.</title>
        <authorList>
            <person name="Xu Z."/>
            <person name="Zhang Z."/>
            <person name="Masuda Y."/>
            <person name="Itoh H."/>
            <person name="Senoo K."/>
        </authorList>
    </citation>
    <scope>NUCLEOTIDE SEQUENCE</scope>
    <source>
        <strain evidence="8">Red875</strain>
    </source>
</reference>
<dbReference type="AlphaFoldDB" id="A0A8J7IMU2"/>
<comment type="cofactor">
    <cofactor evidence="1">
        <name>[4Fe-4S] cluster</name>
        <dbReference type="ChEBI" id="CHEBI:49883"/>
    </cofactor>
</comment>
<dbReference type="SFLD" id="SFLDG01386">
    <property type="entry name" value="main_SPASM_domain-containing"/>
    <property type="match status" value="1"/>
</dbReference>
<dbReference type="SFLD" id="SFLDS00029">
    <property type="entry name" value="Radical_SAM"/>
    <property type="match status" value="1"/>
</dbReference>
<evidence type="ECO:0000256" key="3">
    <source>
        <dbReference type="ARBA" id="ARBA00022691"/>
    </source>
</evidence>
<dbReference type="InterPro" id="IPR050377">
    <property type="entry name" value="Radical_SAM_PqqE_MftC-like"/>
</dbReference>
<sequence length="383" mass="42422">MPAMKHRFEAFGGVLALEDPPMLVHVDQEFMRSLGHAHSPLWDRPQSGTLSAPLEVHFSVTNACSQNCGHCYMDSGTPEAGELSAEEFRNGVDLLAEMGVFHLALGGGEALERPDFFELAAYVRRRGMVPNLTTNGSRITAEIAEKCRLFGQVNVSIDRVGDHRGESAQRVLAVDLLRAAGVKVGVNCVVSRENFDHLEAMFGFAKERGLTDVEFLRLKPAGRARSDYYQRRLTAAQHREFYPLIRDLSRRYQVAAKIDCSFVPMFCWHRPDKQLMEQFSVYGCEAGNVLLGVRSDGRFAGCSFLTGEESILDLPALWSRSAHLKALRGFPESAPEPCRSCAYLDICKGGCRAVSGFVLGDFNAPDPECPFVVAQSLAKERNR</sequence>
<keyword evidence="3" id="KW-0949">S-adenosyl-L-methionine</keyword>
<accession>A0A8J7IMU2</accession>
<dbReference type="GO" id="GO:0003824">
    <property type="term" value="F:catalytic activity"/>
    <property type="evidence" value="ECO:0007669"/>
    <property type="project" value="InterPro"/>
</dbReference>